<dbReference type="AlphaFoldDB" id="A0A1F8BJJ2"/>
<evidence type="ECO:0000313" key="3">
    <source>
        <dbReference type="EMBL" id="OGM64237.1"/>
    </source>
</evidence>
<dbReference type="Pfam" id="PF00188">
    <property type="entry name" value="CAP"/>
    <property type="match status" value="1"/>
</dbReference>
<dbReference type="Proteomes" id="UP000177082">
    <property type="component" value="Unassembled WGS sequence"/>
</dbReference>
<feature type="transmembrane region" description="Helical" evidence="1">
    <location>
        <begin position="229"/>
        <end position="249"/>
    </location>
</feature>
<dbReference type="PANTHER" id="PTHR31157:SF1">
    <property type="entry name" value="SCP DOMAIN-CONTAINING PROTEIN"/>
    <property type="match status" value="1"/>
</dbReference>
<reference evidence="3 4" key="1">
    <citation type="journal article" date="2016" name="Nat. Commun.">
        <title>Thousands of microbial genomes shed light on interconnected biogeochemical processes in an aquifer system.</title>
        <authorList>
            <person name="Anantharaman K."/>
            <person name="Brown C.T."/>
            <person name="Hug L.A."/>
            <person name="Sharon I."/>
            <person name="Castelle C.J."/>
            <person name="Probst A.J."/>
            <person name="Thomas B.C."/>
            <person name="Singh A."/>
            <person name="Wilkins M.J."/>
            <person name="Karaoz U."/>
            <person name="Brodie E.L."/>
            <person name="Williams K.H."/>
            <person name="Hubbard S.S."/>
            <person name="Banfield J.F."/>
        </authorList>
    </citation>
    <scope>NUCLEOTIDE SEQUENCE [LARGE SCALE GENOMIC DNA]</scope>
</reference>
<dbReference type="CDD" id="cd05379">
    <property type="entry name" value="CAP_bacterial"/>
    <property type="match status" value="1"/>
</dbReference>
<protein>
    <recommendedName>
        <fullName evidence="2">SCP domain-containing protein</fullName>
    </recommendedName>
</protein>
<feature type="transmembrane region" description="Helical" evidence="1">
    <location>
        <begin position="261"/>
        <end position="278"/>
    </location>
</feature>
<dbReference type="InterPro" id="IPR014044">
    <property type="entry name" value="CAP_dom"/>
</dbReference>
<dbReference type="InterPro" id="IPR035940">
    <property type="entry name" value="CAP_sf"/>
</dbReference>
<keyword evidence="1" id="KW-0472">Membrane</keyword>
<evidence type="ECO:0000259" key="2">
    <source>
        <dbReference type="Pfam" id="PF00188"/>
    </source>
</evidence>
<feature type="domain" description="SCP" evidence="2">
    <location>
        <begin position="68"/>
        <end position="178"/>
    </location>
</feature>
<dbReference type="PANTHER" id="PTHR31157">
    <property type="entry name" value="SCP DOMAIN-CONTAINING PROTEIN"/>
    <property type="match status" value="1"/>
</dbReference>
<evidence type="ECO:0000313" key="4">
    <source>
        <dbReference type="Proteomes" id="UP000177082"/>
    </source>
</evidence>
<feature type="transmembrane region" description="Helical" evidence="1">
    <location>
        <begin position="21"/>
        <end position="42"/>
    </location>
</feature>
<dbReference type="EMBL" id="MGHF01000008">
    <property type="protein sequence ID" value="OGM64237.1"/>
    <property type="molecule type" value="Genomic_DNA"/>
</dbReference>
<sequence>MDFVNLVLHFVVPRPSNNHKAGFLHSPVIMIIIFSLFVYQLILTSVPSVLPRVLGFASSIPVEEVIKLTNQKRVEAGLTPLNTNPILQEAAQAKAADMLAHDYWAHVSPGGVTPWDFFRNFGYTYRFAGENLARDFANPSSVVDAWMASQSHKENIMSPKYEEIGVAVVEGDLEGVDTTLVVQFFGSRGAKVAQAEEVVRERGVKPEPQIEGQYLASAPILSPLDSTKGLSAAVLGLLLGVFLVDEIIVYRKKIFRVSGRGVAHMSFLGMILLVVLIIKSGQIL</sequence>
<accession>A0A1F8BJJ2</accession>
<organism evidence="3 4">
    <name type="scientific">Candidatus Woesebacteria bacterium RIFCSPLOWO2_01_FULL_39_21</name>
    <dbReference type="NCBI Taxonomy" id="1802519"/>
    <lineage>
        <taxon>Bacteria</taxon>
        <taxon>Candidatus Woeseibacteriota</taxon>
    </lineage>
</organism>
<dbReference type="Gene3D" id="3.40.33.10">
    <property type="entry name" value="CAP"/>
    <property type="match status" value="1"/>
</dbReference>
<keyword evidence="1" id="KW-0812">Transmembrane</keyword>
<proteinExistence type="predicted"/>
<dbReference type="SUPFAM" id="SSF55797">
    <property type="entry name" value="PR-1-like"/>
    <property type="match status" value="1"/>
</dbReference>
<comment type="caution">
    <text evidence="3">The sequence shown here is derived from an EMBL/GenBank/DDBJ whole genome shotgun (WGS) entry which is preliminary data.</text>
</comment>
<dbReference type="STRING" id="1802519.A2961_00390"/>
<gene>
    <name evidence="3" type="ORF">A2961_00390</name>
</gene>
<keyword evidence="1" id="KW-1133">Transmembrane helix</keyword>
<evidence type="ECO:0000256" key="1">
    <source>
        <dbReference type="SAM" id="Phobius"/>
    </source>
</evidence>
<name>A0A1F8BJJ2_9BACT</name>